<evidence type="ECO:0000256" key="2">
    <source>
        <dbReference type="ARBA" id="ARBA00022723"/>
    </source>
</evidence>
<dbReference type="AlphaFoldDB" id="A0AAD7GKR3"/>
<evidence type="ECO:0000256" key="1">
    <source>
        <dbReference type="ARBA" id="ARBA00006217"/>
    </source>
</evidence>
<feature type="binding site" evidence="4">
    <location>
        <position position="34"/>
    </location>
    <ligand>
        <name>Zn(2+)</name>
        <dbReference type="ChEBI" id="CHEBI:29105"/>
    </ligand>
</feature>
<comment type="caution">
    <text evidence="6">The sequence shown here is derived from an EMBL/GenBank/DDBJ whole genome shotgun (WGS) entry which is preliminary data.</text>
</comment>
<name>A0AAD7GKR3_MYCRO</name>
<proteinExistence type="inferred from homology"/>
<evidence type="ECO:0000313" key="6">
    <source>
        <dbReference type="EMBL" id="KAJ7693617.1"/>
    </source>
</evidence>
<reference evidence="6" key="1">
    <citation type="submission" date="2023-03" db="EMBL/GenBank/DDBJ databases">
        <title>Massive genome expansion in bonnet fungi (Mycena s.s.) driven by repeated elements and novel gene families across ecological guilds.</title>
        <authorList>
            <consortium name="Lawrence Berkeley National Laboratory"/>
            <person name="Harder C.B."/>
            <person name="Miyauchi S."/>
            <person name="Viragh M."/>
            <person name="Kuo A."/>
            <person name="Thoen E."/>
            <person name="Andreopoulos B."/>
            <person name="Lu D."/>
            <person name="Skrede I."/>
            <person name="Drula E."/>
            <person name="Henrissat B."/>
            <person name="Morin E."/>
            <person name="Kohler A."/>
            <person name="Barry K."/>
            <person name="LaButti K."/>
            <person name="Morin E."/>
            <person name="Salamov A."/>
            <person name="Lipzen A."/>
            <person name="Mereny Z."/>
            <person name="Hegedus B."/>
            <person name="Baldrian P."/>
            <person name="Stursova M."/>
            <person name="Weitz H."/>
            <person name="Taylor A."/>
            <person name="Grigoriev I.V."/>
            <person name="Nagy L.G."/>
            <person name="Martin F."/>
            <person name="Kauserud H."/>
        </authorList>
    </citation>
    <scope>NUCLEOTIDE SEQUENCE</scope>
    <source>
        <strain evidence="6">CBHHK067</strain>
    </source>
</reference>
<feature type="binding site" evidence="4">
    <location>
        <position position="84"/>
    </location>
    <ligand>
        <name>Zn(2+)</name>
        <dbReference type="ChEBI" id="CHEBI:29105"/>
    </ligand>
</feature>
<dbReference type="SUPFAM" id="SSF53056">
    <property type="entry name" value="beta-carbonic anhydrase, cab"/>
    <property type="match status" value="1"/>
</dbReference>
<comment type="catalytic activity">
    <reaction evidence="5">
        <text>hydrogencarbonate + H(+) = CO2 + H2O</text>
        <dbReference type="Rhea" id="RHEA:10748"/>
        <dbReference type="ChEBI" id="CHEBI:15377"/>
        <dbReference type="ChEBI" id="CHEBI:15378"/>
        <dbReference type="ChEBI" id="CHEBI:16526"/>
        <dbReference type="ChEBI" id="CHEBI:17544"/>
        <dbReference type="EC" id="4.2.1.1"/>
    </reaction>
</comment>
<keyword evidence="7" id="KW-1185">Reference proteome</keyword>
<dbReference type="Pfam" id="PF00484">
    <property type="entry name" value="Pro_CA"/>
    <property type="match status" value="1"/>
</dbReference>
<dbReference type="EMBL" id="JARKIE010000045">
    <property type="protein sequence ID" value="KAJ7693617.1"/>
    <property type="molecule type" value="Genomic_DNA"/>
</dbReference>
<dbReference type="EC" id="4.2.1.1" evidence="5"/>
<protein>
    <recommendedName>
        <fullName evidence="5">Carbonic anhydrase</fullName>
        <ecNumber evidence="5">4.2.1.1</ecNumber>
    </recommendedName>
    <alternativeName>
        <fullName evidence="5">Carbonate dehydratase</fullName>
    </alternativeName>
</protein>
<dbReference type="PANTHER" id="PTHR43175">
    <property type="entry name" value="CARBONIC ANHYDRASE"/>
    <property type="match status" value="1"/>
</dbReference>
<dbReference type="GO" id="GO:0008270">
    <property type="term" value="F:zinc ion binding"/>
    <property type="evidence" value="ECO:0007669"/>
    <property type="project" value="UniProtKB-UniRule"/>
</dbReference>
<dbReference type="SMART" id="SM00947">
    <property type="entry name" value="Pro_CA"/>
    <property type="match status" value="1"/>
</dbReference>
<dbReference type="GO" id="GO:0004089">
    <property type="term" value="F:carbonate dehydratase activity"/>
    <property type="evidence" value="ECO:0007669"/>
    <property type="project" value="UniProtKB-UniRule"/>
</dbReference>
<keyword evidence="2 4" id="KW-0479">Metal-binding</keyword>
<sequence length="169" mass="18649">MTSSEFVEANTKYSATFEKQPIRAKNPLIITCMDPRVQPYDQLGVKIGEGGIVRNAGGSAQEAINSIVVAQHFFGTTEIAVFHHTDCGMTKFTTEWLRDTVKKANPGRDDVARTVDGMDFHHITNVEESVHADVKFLVENPLVKKGSKITGWVYNVDTGKINQVADVLV</sequence>
<comment type="similarity">
    <text evidence="1 5">Belongs to the beta-class carbonic anhydrase family.</text>
</comment>
<feature type="binding site" evidence="4">
    <location>
        <position position="32"/>
    </location>
    <ligand>
        <name>Zn(2+)</name>
        <dbReference type="ChEBI" id="CHEBI:29105"/>
    </ligand>
</feature>
<gene>
    <name evidence="6" type="ORF">B0H17DRAFT_1059235</name>
</gene>
<comment type="cofactor">
    <cofactor evidence="4">
        <name>Zn(2+)</name>
        <dbReference type="ChEBI" id="CHEBI:29105"/>
    </cofactor>
    <text evidence="4">Binds 1 zinc ion per subunit.</text>
</comment>
<dbReference type="CDD" id="cd03379">
    <property type="entry name" value="beta_CA_cladeD"/>
    <property type="match status" value="1"/>
</dbReference>
<dbReference type="InterPro" id="IPR001765">
    <property type="entry name" value="Carbonic_anhydrase"/>
</dbReference>
<comment type="function">
    <text evidence="5">Reversible hydration of carbon dioxide.</text>
</comment>
<dbReference type="InterPro" id="IPR036874">
    <property type="entry name" value="Carbonic_anhydrase_sf"/>
</dbReference>
<evidence type="ECO:0000256" key="3">
    <source>
        <dbReference type="ARBA" id="ARBA00022833"/>
    </source>
</evidence>
<dbReference type="Gene3D" id="3.40.1050.10">
    <property type="entry name" value="Carbonic anhydrase"/>
    <property type="match status" value="1"/>
</dbReference>
<feature type="binding site" evidence="4">
    <location>
        <position position="87"/>
    </location>
    <ligand>
        <name>Zn(2+)</name>
        <dbReference type="ChEBI" id="CHEBI:29105"/>
    </ligand>
</feature>
<accession>A0AAD7GKR3</accession>
<dbReference type="Proteomes" id="UP001221757">
    <property type="component" value="Unassembled WGS sequence"/>
</dbReference>
<dbReference type="PANTHER" id="PTHR43175:SF3">
    <property type="entry name" value="CARBON DISULFIDE HYDROLASE"/>
    <property type="match status" value="1"/>
</dbReference>
<evidence type="ECO:0000313" key="7">
    <source>
        <dbReference type="Proteomes" id="UP001221757"/>
    </source>
</evidence>
<evidence type="ECO:0000256" key="5">
    <source>
        <dbReference type="RuleBase" id="RU003956"/>
    </source>
</evidence>
<organism evidence="6 7">
    <name type="scientific">Mycena rosella</name>
    <name type="common">Pink bonnet</name>
    <name type="synonym">Agaricus rosellus</name>
    <dbReference type="NCBI Taxonomy" id="1033263"/>
    <lineage>
        <taxon>Eukaryota</taxon>
        <taxon>Fungi</taxon>
        <taxon>Dikarya</taxon>
        <taxon>Basidiomycota</taxon>
        <taxon>Agaricomycotina</taxon>
        <taxon>Agaricomycetes</taxon>
        <taxon>Agaricomycetidae</taxon>
        <taxon>Agaricales</taxon>
        <taxon>Marasmiineae</taxon>
        <taxon>Mycenaceae</taxon>
        <taxon>Mycena</taxon>
    </lineage>
</organism>
<keyword evidence="5" id="KW-0456">Lyase</keyword>
<evidence type="ECO:0000256" key="4">
    <source>
        <dbReference type="PIRSR" id="PIRSR601765-1"/>
    </source>
</evidence>
<keyword evidence="3 4" id="KW-0862">Zinc</keyword>